<comment type="caution">
    <text evidence="2">The sequence shown here is derived from an EMBL/GenBank/DDBJ whole genome shotgun (WGS) entry which is preliminary data.</text>
</comment>
<evidence type="ECO:0000256" key="1">
    <source>
        <dbReference type="SAM" id="MobiDB-lite"/>
    </source>
</evidence>
<protein>
    <submittedName>
        <fullName evidence="2">Uncharacterized protein</fullName>
    </submittedName>
</protein>
<organism evidence="2 3">
    <name type="scientific">Nelumbo nucifera</name>
    <name type="common">Sacred lotus</name>
    <dbReference type="NCBI Taxonomy" id="4432"/>
    <lineage>
        <taxon>Eukaryota</taxon>
        <taxon>Viridiplantae</taxon>
        <taxon>Streptophyta</taxon>
        <taxon>Embryophyta</taxon>
        <taxon>Tracheophyta</taxon>
        <taxon>Spermatophyta</taxon>
        <taxon>Magnoliopsida</taxon>
        <taxon>Proteales</taxon>
        <taxon>Nelumbonaceae</taxon>
        <taxon>Nelumbo</taxon>
    </lineage>
</organism>
<dbReference type="EMBL" id="DUZY01000002">
    <property type="protein sequence ID" value="DAD29991.1"/>
    <property type="molecule type" value="Genomic_DNA"/>
</dbReference>
<dbReference type="AlphaFoldDB" id="A0A822YER3"/>
<feature type="compositionally biased region" description="Low complexity" evidence="1">
    <location>
        <begin position="191"/>
        <end position="221"/>
    </location>
</feature>
<feature type="compositionally biased region" description="Basic and acidic residues" evidence="1">
    <location>
        <begin position="109"/>
        <end position="129"/>
    </location>
</feature>
<proteinExistence type="predicted"/>
<reference evidence="2 3" key="1">
    <citation type="journal article" date="2020" name="Mol. Biol. Evol.">
        <title>Distinct Expression and Methylation Patterns for Genes with Different Fates following a Single Whole-Genome Duplication in Flowering Plants.</title>
        <authorList>
            <person name="Shi T."/>
            <person name="Rahmani R.S."/>
            <person name="Gugger P.F."/>
            <person name="Wang M."/>
            <person name="Li H."/>
            <person name="Zhang Y."/>
            <person name="Li Z."/>
            <person name="Wang Q."/>
            <person name="Van de Peer Y."/>
            <person name="Marchal K."/>
            <person name="Chen J."/>
        </authorList>
    </citation>
    <scope>NUCLEOTIDE SEQUENCE [LARGE SCALE GENOMIC DNA]</scope>
    <source>
        <tissue evidence="2">Leaf</tissue>
    </source>
</reference>
<accession>A0A822YER3</accession>
<dbReference type="Proteomes" id="UP000607653">
    <property type="component" value="Unassembled WGS sequence"/>
</dbReference>
<evidence type="ECO:0000313" key="3">
    <source>
        <dbReference type="Proteomes" id="UP000607653"/>
    </source>
</evidence>
<feature type="region of interest" description="Disordered" evidence="1">
    <location>
        <begin position="100"/>
        <end position="129"/>
    </location>
</feature>
<feature type="compositionally biased region" description="Basic and acidic residues" evidence="1">
    <location>
        <begin position="31"/>
        <end position="40"/>
    </location>
</feature>
<evidence type="ECO:0000313" key="2">
    <source>
        <dbReference type="EMBL" id="DAD29991.1"/>
    </source>
</evidence>
<feature type="region of interest" description="Disordered" evidence="1">
    <location>
        <begin position="189"/>
        <end position="221"/>
    </location>
</feature>
<sequence length="308" mass="33388">METKGNEGLVAAPLRCLSLAPFSSPPLLQRGGREKVRREPFAAAATATKGSSPLPLSTAVALRARCSTDEGLPPHTRSSSPLSFLSPSFSLSSPFPLAPFSSPPAVMKQVRERTGERETTKGRKREREEGSLCRCCTATKGSSPLPLGIVVALRARCSTDEGLPPRTRSSSPLPLGTAVALRARCNTGEGLPPCTRSSSPLPLSPSFSRPRSLSPASSQSPRSASIELGTLFPLFLRSEPPLLEIPAGFVAADHCSPLHPKWGMKMEMKVNSEVFGHYFSSMERERERKRVKKKSPAKVVVYRRGQWW</sequence>
<feature type="region of interest" description="Disordered" evidence="1">
    <location>
        <begin position="21"/>
        <end position="54"/>
    </location>
</feature>
<name>A0A822YER3_NELNU</name>
<gene>
    <name evidence="2" type="ORF">HUJ06_031459</name>
</gene>
<keyword evidence="3" id="KW-1185">Reference proteome</keyword>